<protein>
    <submittedName>
        <fullName evidence="2">Uncharacterized protein</fullName>
    </submittedName>
</protein>
<keyword evidence="1" id="KW-0812">Transmembrane</keyword>
<evidence type="ECO:0000256" key="1">
    <source>
        <dbReference type="SAM" id="Phobius"/>
    </source>
</evidence>
<feature type="transmembrane region" description="Helical" evidence="1">
    <location>
        <begin position="316"/>
        <end position="338"/>
    </location>
</feature>
<sequence length="432" mass="45999">MATPVYAHGVGPPGELPMSVATLGLVAAAAVLISFAALVSGWREPRFPTANSGRVLVNLGSGVGRVGLILGRSLGLITVGLALTACFVVADDTLVNIAPRIVFVTLWVFIPIGSAFLGDLWRWLSPFELLACLGKRRCDEDSDNEWSLYPAAGLLAGFLWLELAYHRPAGRTPLALMLIIWTAWSGIGALLKGRVWLRSHDPLAVFCRLVAAMSPIHVSGGSLYIRQPLVGLGQLAPQVGLSALVLVVLGGTSFDGLSRTGWWADIIGNRQGWDATAFNTMGLLFSMSLITALFLGCVRGMQRKDGNENPDFEDGFALSLVPVAVGYAIAHYVGMGVFEGQQLLIQLSDPLDRGWNLFGTADEYVNYRLVGPTLIAVVQALGIVGGHFAGVVVGHDRALATLRRKDDLSSQVPLVLLLASLTAIALILLVEA</sequence>
<organism evidence="2">
    <name type="scientific">marine metagenome</name>
    <dbReference type="NCBI Taxonomy" id="408172"/>
    <lineage>
        <taxon>unclassified sequences</taxon>
        <taxon>metagenomes</taxon>
        <taxon>ecological metagenomes</taxon>
    </lineage>
</organism>
<feature type="transmembrane region" description="Helical" evidence="1">
    <location>
        <begin position="20"/>
        <end position="42"/>
    </location>
</feature>
<feature type="transmembrane region" description="Helical" evidence="1">
    <location>
        <begin position="203"/>
        <end position="225"/>
    </location>
</feature>
<feature type="transmembrane region" description="Helical" evidence="1">
    <location>
        <begin position="277"/>
        <end position="296"/>
    </location>
</feature>
<feature type="transmembrane region" description="Helical" evidence="1">
    <location>
        <begin position="172"/>
        <end position="191"/>
    </location>
</feature>
<feature type="transmembrane region" description="Helical" evidence="1">
    <location>
        <begin position="146"/>
        <end position="166"/>
    </location>
</feature>
<keyword evidence="1" id="KW-0472">Membrane</keyword>
<dbReference type="EMBL" id="UINC01000777">
    <property type="protein sequence ID" value="SUZ61039.1"/>
    <property type="molecule type" value="Genomic_DNA"/>
</dbReference>
<feature type="transmembrane region" description="Helical" evidence="1">
    <location>
        <begin position="102"/>
        <end position="125"/>
    </location>
</feature>
<keyword evidence="1" id="KW-1133">Transmembrane helix</keyword>
<accession>A0A381P3Y1</accession>
<gene>
    <name evidence="2" type="ORF">METZ01_LOCUS13893</name>
</gene>
<reference evidence="2" key="1">
    <citation type="submission" date="2018-05" db="EMBL/GenBank/DDBJ databases">
        <authorList>
            <person name="Lanie J.A."/>
            <person name="Ng W.-L."/>
            <person name="Kazmierczak K.M."/>
            <person name="Andrzejewski T.M."/>
            <person name="Davidsen T.M."/>
            <person name="Wayne K.J."/>
            <person name="Tettelin H."/>
            <person name="Glass J.I."/>
            <person name="Rusch D."/>
            <person name="Podicherti R."/>
            <person name="Tsui H.-C.T."/>
            <person name="Winkler M.E."/>
        </authorList>
    </citation>
    <scope>NUCLEOTIDE SEQUENCE</scope>
</reference>
<feature type="transmembrane region" description="Helical" evidence="1">
    <location>
        <begin position="412"/>
        <end position="430"/>
    </location>
</feature>
<dbReference type="AlphaFoldDB" id="A0A381P3Y1"/>
<feature type="transmembrane region" description="Helical" evidence="1">
    <location>
        <begin position="63"/>
        <end position="90"/>
    </location>
</feature>
<proteinExistence type="predicted"/>
<evidence type="ECO:0000313" key="2">
    <source>
        <dbReference type="EMBL" id="SUZ61039.1"/>
    </source>
</evidence>
<feature type="transmembrane region" description="Helical" evidence="1">
    <location>
        <begin position="237"/>
        <end position="257"/>
    </location>
</feature>
<name>A0A381P3Y1_9ZZZZ</name>